<evidence type="ECO:0000313" key="2">
    <source>
        <dbReference type="EMBL" id="SEN86637.1"/>
    </source>
</evidence>
<feature type="signal peptide" evidence="1">
    <location>
        <begin position="1"/>
        <end position="22"/>
    </location>
</feature>
<name>A0A1H8K1T9_9RHOB</name>
<organism evidence="2 3">
    <name type="scientific">Gemmobacter aquatilis</name>
    <dbReference type="NCBI Taxonomy" id="933059"/>
    <lineage>
        <taxon>Bacteria</taxon>
        <taxon>Pseudomonadati</taxon>
        <taxon>Pseudomonadota</taxon>
        <taxon>Alphaproteobacteria</taxon>
        <taxon>Rhodobacterales</taxon>
        <taxon>Paracoccaceae</taxon>
        <taxon>Gemmobacter</taxon>
    </lineage>
</organism>
<dbReference type="InterPro" id="IPR021719">
    <property type="entry name" value="Prot_inh_I78"/>
</dbReference>
<dbReference type="Pfam" id="PF11720">
    <property type="entry name" value="Inhibitor_I78"/>
    <property type="match status" value="1"/>
</dbReference>
<dbReference type="PROSITE" id="PS51257">
    <property type="entry name" value="PROKAR_LIPOPROTEIN"/>
    <property type="match status" value="1"/>
</dbReference>
<dbReference type="STRING" id="933059.SAMN04488103_108166"/>
<dbReference type="Gene3D" id="3.30.10.10">
    <property type="entry name" value="Trypsin Inhibitor V, subunit A"/>
    <property type="match status" value="1"/>
</dbReference>
<dbReference type="RefSeq" id="WP_175482123.1">
    <property type="nucleotide sequence ID" value="NZ_FOCE01000008.1"/>
</dbReference>
<dbReference type="Proteomes" id="UP000198761">
    <property type="component" value="Unassembled WGS sequence"/>
</dbReference>
<keyword evidence="3" id="KW-1185">Reference proteome</keyword>
<evidence type="ECO:0000313" key="3">
    <source>
        <dbReference type="Proteomes" id="UP000198761"/>
    </source>
</evidence>
<reference evidence="2 3" key="1">
    <citation type="submission" date="2016-10" db="EMBL/GenBank/DDBJ databases">
        <authorList>
            <person name="de Groot N.N."/>
        </authorList>
    </citation>
    <scope>NUCLEOTIDE SEQUENCE [LARGE SCALE GENOMIC DNA]</scope>
    <source>
        <strain evidence="2 3">DSM 3857</strain>
    </source>
</reference>
<accession>A0A1H8K1T9</accession>
<gene>
    <name evidence="2" type="ORF">SAMN04488103_108166</name>
</gene>
<feature type="chain" id="PRO_5011565382" evidence="1">
    <location>
        <begin position="23"/>
        <end position="120"/>
    </location>
</feature>
<dbReference type="AlphaFoldDB" id="A0A1H8K1T9"/>
<evidence type="ECO:0000256" key="1">
    <source>
        <dbReference type="SAM" id="SignalP"/>
    </source>
</evidence>
<proteinExistence type="predicted"/>
<sequence>MSGLAKSTALLLTLFMAACAPAPEPAPMPVQPVVPPGIDPVTGQPIDLTPGLNDREPDTCHAADVQYLMGQTEAAVTAAGLTRPTRMVIPGGIFSQEEYNSFRVNFWTDSTGRIIRISCG</sequence>
<protein>
    <submittedName>
        <fullName evidence="2">Peptidase inhibitor I78 family protein</fullName>
    </submittedName>
</protein>
<keyword evidence="1" id="KW-0732">Signal</keyword>
<dbReference type="EMBL" id="FOCE01000008">
    <property type="protein sequence ID" value="SEN86637.1"/>
    <property type="molecule type" value="Genomic_DNA"/>
</dbReference>